<dbReference type="Pfam" id="PF00005">
    <property type="entry name" value="ABC_tran"/>
    <property type="match status" value="1"/>
</dbReference>
<dbReference type="PROSITE" id="PS50893">
    <property type="entry name" value="ABC_TRANSPORTER_2"/>
    <property type="match status" value="1"/>
</dbReference>
<dbReference type="InterPro" id="IPR017871">
    <property type="entry name" value="ABC_transporter-like_CS"/>
</dbReference>
<proteinExistence type="predicted"/>
<dbReference type="RefSeq" id="WP_113807505.1">
    <property type="nucleotide sequence ID" value="NZ_QOCW01000024.1"/>
</dbReference>
<dbReference type="PANTHER" id="PTHR43038">
    <property type="entry name" value="ATP-BINDING CASSETTE, SUB-FAMILY H, MEMBER 1"/>
    <property type="match status" value="1"/>
</dbReference>
<dbReference type="PROSITE" id="PS00211">
    <property type="entry name" value="ABC_TRANSPORTER_1"/>
    <property type="match status" value="1"/>
</dbReference>
<evidence type="ECO:0000313" key="4">
    <source>
        <dbReference type="EMBL" id="RBW68171.1"/>
    </source>
</evidence>
<dbReference type="OrthoDB" id="9804819at2"/>
<keyword evidence="2 4" id="KW-0067">ATP-binding</keyword>
<gene>
    <name evidence="4" type="ORF">DS031_18320</name>
</gene>
<dbReference type="AlphaFoldDB" id="A0A366XW48"/>
<dbReference type="SMART" id="SM00382">
    <property type="entry name" value="AAA"/>
    <property type="match status" value="1"/>
</dbReference>
<keyword evidence="5" id="KW-1185">Reference proteome</keyword>
<dbReference type="GO" id="GO:0005524">
    <property type="term" value="F:ATP binding"/>
    <property type="evidence" value="ECO:0007669"/>
    <property type="project" value="UniProtKB-KW"/>
</dbReference>
<dbReference type="EMBL" id="QOCW01000024">
    <property type="protein sequence ID" value="RBW68171.1"/>
    <property type="molecule type" value="Genomic_DNA"/>
</dbReference>
<dbReference type="InterPro" id="IPR003439">
    <property type="entry name" value="ABC_transporter-like_ATP-bd"/>
</dbReference>
<evidence type="ECO:0000256" key="1">
    <source>
        <dbReference type="ARBA" id="ARBA00022741"/>
    </source>
</evidence>
<organism evidence="4 5">
    <name type="scientific">Bacillus taeanensis</name>
    <dbReference type="NCBI Taxonomy" id="273032"/>
    <lineage>
        <taxon>Bacteria</taxon>
        <taxon>Bacillati</taxon>
        <taxon>Bacillota</taxon>
        <taxon>Bacilli</taxon>
        <taxon>Bacillales</taxon>
        <taxon>Bacillaceae</taxon>
        <taxon>Bacillus</taxon>
    </lineage>
</organism>
<dbReference type="SUPFAM" id="SSF52540">
    <property type="entry name" value="P-loop containing nucleoside triphosphate hydrolases"/>
    <property type="match status" value="1"/>
</dbReference>
<keyword evidence="1" id="KW-0547">Nucleotide-binding</keyword>
<evidence type="ECO:0000256" key="2">
    <source>
        <dbReference type="ARBA" id="ARBA00022840"/>
    </source>
</evidence>
<comment type="caution">
    <text evidence="4">The sequence shown here is derived from an EMBL/GenBank/DDBJ whole genome shotgun (WGS) entry which is preliminary data.</text>
</comment>
<evidence type="ECO:0000259" key="3">
    <source>
        <dbReference type="PROSITE" id="PS50893"/>
    </source>
</evidence>
<dbReference type="InterPro" id="IPR003593">
    <property type="entry name" value="AAA+_ATPase"/>
</dbReference>
<dbReference type="CDD" id="cd03263">
    <property type="entry name" value="ABC_subfamily_A"/>
    <property type="match status" value="1"/>
</dbReference>
<sequence length="246" mass="27426">MSNHIVEIDQLSQQIQKRNILDNISLTIEQGEIFGLLGPSGSGKTTLVKTIAGISRCTSGSVSVFNQQMPSKRVISQIGYMAQADALYEDMTALDNVNFFSELYGVHKKRKKERIEEVFTLVELTEHRKRFVHTFSGGMKRRLSLAIALLHEPALLILDEPTVGIDPLLRRSFWKEFQRLKESGVSILITTHVMDEAEHCDRLGFIRDGKCTASGSPHELKEAANAQTIEDAFLYFGGAPCESSPS</sequence>
<accession>A0A366XW48</accession>
<dbReference type="Gene3D" id="3.40.50.300">
    <property type="entry name" value="P-loop containing nucleotide triphosphate hydrolases"/>
    <property type="match status" value="1"/>
</dbReference>
<reference evidence="4 5" key="1">
    <citation type="submission" date="2018-07" db="EMBL/GenBank/DDBJ databases">
        <title>Lottiidibacillus patelloidae gen. nov., sp. nov., isolated from the intestinal tract of a marine limpet and the reclassification of B. taeanensis BH030017T, B. algicola KMM 3737T and B. hwajinpoensis SW-72T as genus Lottiidibacillus.</title>
        <authorList>
            <person name="Liu R."/>
            <person name="Huang Z."/>
        </authorList>
    </citation>
    <scope>NUCLEOTIDE SEQUENCE [LARGE SCALE GENOMIC DNA]</scope>
    <source>
        <strain evidence="4 5">BH030017</strain>
    </source>
</reference>
<name>A0A366XW48_9BACI</name>
<feature type="domain" description="ABC transporter" evidence="3">
    <location>
        <begin position="6"/>
        <end position="233"/>
    </location>
</feature>
<dbReference type="GO" id="GO:0016887">
    <property type="term" value="F:ATP hydrolysis activity"/>
    <property type="evidence" value="ECO:0007669"/>
    <property type="project" value="InterPro"/>
</dbReference>
<dbReference type="PANTHER" id="PTHR43038:SF3">
    <property type="entry name" value="ABC TRANSPORTER G FAMILY MEMBER 20 ISOFORM X1"/>
    <property type="match status" value="1"/>
</dbReference>
<protein>
    <submittedName>
        <fullName evidence="4">ABC transporter ATP-binding protein</fullName>
    </submittedName>
</protein>
<dbReference type="InterPro" id="IPR027417">
    <property type="entry name" value="P-loop_NTPase"/>
</dbReference>
<evidence type="ECO:0000313" key="5">
    <source>
        <dbReference type="Proteomes" id="UP000253314"/>
    </source>
</evidence>
<dbReference type="Proteomes" id="UP000253314">
    <property type="component" value="Unassembled WGS sequence"/>
</dbReference>